<comment type="caution">
    <text evidence="1">The sequence shown here is derived from an EMBL/GenBank/DDBJ whole genome shotgun (WGS) entry which is preliminary data.</text>
</comment>
<organism evidence="1 2">
    <name type="scientific">Arsukibacterium ikkense</name>
    <dbReference type="NCBI Taxonomy" id="336831"/>
    <lineage>
        <taxon>Bacteria</taxon>
        <taxon>Pseudomonadati</taxon>
        <taxon>Pseudomonadota</taxon>
        <taxon>Gammaproteobacteria</taxon>
        <taxon>Chromatiales</taxon>
        <taxon>Chromatiaceae</taxon>
        <taxon>Arsukibacterium</taxon>
    </lineage>
</organism>
<gene>
    <name evidence="1" type="ORF">WG68_16910</name>
</gene>
<protein>
    <submittedName>
        <fullName evidence="1">Amino acid ABC transporter substrate-binding protein</fullName>
    </submittedName>
</protein>
<reference evidence="1 2" key="1">
    <citation type="submission" date="2015-03" db="EMBL/GenBank/DDBJ databases">
        <title>Draft genome sequences of two protease-producing strains of Arsukibacterium isolated from two cold and alkaline environments.</title>
        <authorList>
            <person name="Lylloff J.E."/>
            <person name="Skov L.B."/>
            <person name="Jepsen M."/>
            <person name="Hallin P.F."/>
            <person name="Sorensen S.J."/>
            <person name="Stougaard P."/>
            <person name="Glaring M.A."/>
        </authorList>
    </citation>
    <scope>NUCLEOTIDE SEQUENCE [LARGE SCALE GENOMIC DNA]</scope>
    <source>
        <strain evidence="1 2">GCM72</strain>
    </source>
</reference>
<evidence type="ECO:0000313" key="2">
    <source>
        <dbReference type="Proteomes" id="UP000034228"/>
    </source>
</evidence>
<dbReference type="Proteomes" id="UP000034228">
    <property type="component" value="Unassembled WGS sequence"/>
</dbReference>
<dbReference type="PANTHER" id="PTHR38834">
    <property type="entry name" value="PERIPLASMIC SUBSTRATE BINDING PROTEIN FAMILY 3"/>
    <property type="match status" value="1"/>
</dbReference>
<accession>A0A0M2V4W3</accession>
<name>A0A0M2V4W3_9GAMM</name>
<dbReference type="SUPFAM" id="SSF53850">
    <property type="entry name" value="Periplasmic binding protein-like II"/>
    <property type="match status" value="1"/>
</dbReference>
<dbReference type="EMBL" id="LAHO01000019">
    <property type="protein sequence ID" value="KKO44198.1"/>
    <property type="molecule type" value="Genomic_DNA"/>
</dbReference>
<dbReference type="STRING" id="336831.WG68_16910"/>
<keyword evidence="2" id="KW-1185">Reference proteome</keyword>
<proteinExistence type="predicted"/>
<dbReference type="AlphaFoldDB" id="A0A0M2V4W3"/>
<evidence type="ECO:0000313" key="1">
    <source>
        <dbReference type="EMBL" id="KKO44198.1"/>
    </source>
</evidence>
<dbReference type="PANTHER" id="PTHR38834:SF3">
    <property type="entry name" value="SOLUTE-BINDING PROTEIN FAMILY 3_N-TERMINAL DOMAIN-CONTAINING PROTEIN"/>
    <property type="match status" value="1"/>
</dbReference>
<dbReference type="OrthoDB" id="8587856at2"/>
<sequence>MVAVALFTGSSAALQASKLQVVTELSPPHQTLVDGEVAGYSTRLVQAVLQQAGLAADIKLYPWARAYRMALQQPDTLIYNIARSAERESLFHWIGPVAAYQLGFVRLAHRQDIVLHTLADAQQYSIAVQRHDIAETFLTAHGFGQPGQLVLAADITESWQLLLNGKVDLIIDDPNALSAMATHFSIKPEHVTFAFAIAPLQQQTYLAASKATSSEIVAALQQAHREVAATALYRQVMRSEFD</sequence>
<dbReference type="Gene3D" id="3.40.190.10">
    <property type="entry name" value="Periplasmic binding protein-like II"/>
    <property type="match status" value="2"/>
</dbReference>